<protein>
    <submittedName>
        <fullName evidence="2">Competence protein TfoX</fullName>
    </submittedName>
</protein>
<comment type="caution">
    <text evidence="2">The sequence shown here is derived from an EMBL/GenBank/DDBJ whole genome shotgun (WGS) entry which is preliminary data.</text>
</comment>
<feature type="domain" description="TfoX N-terminal" evidence="1">
    <location>
        <begin position="13"/>
        <end position="94"/>
    </location>
</feature>
<dbReference type="Proteomes" id="UP000248975">
    <property type="component" value="Unassembled WGS sequence"/>
</dbReference>
<dbReference type="SUPFAM" id="SSF159894">
    <property type="entry name" value="YgaC/TfoX-N like"/>
    <property type="match status" value="1"/>
</dbReference>
<sequence length="108" mass="11483">MATDPATVSFVTEQLEGAGPVTTRKMFGEYAVYIGAKVVALICDNQLFVKPTPGALALVPDAHLAPPYPGAKPHIQADARLDDPDALVALVIAAERDLPEPKPKKPKR</sequence>
<name>A0A2W5TQ95_CERSP</name>
<evidence type="ECO:0000313" key="2">
    <source>
        <dbReference type="EMBL" id="PZQ97977.1"/>
    </source>
</evidence>
<reference evidence="2 3" key="1">
    <citation type="submission" date="2017-08" db="EMBL/GenBank/DDBJ databases">
        <title>Infants hospitalized years apart are colonized by the same room-sourced microbial strains.</title>
        <authorList>
            <person name="Brooks B."/>
            <person name="Olm M.R."/>
            <person name="Firek B.A."/>
            <person name="Baker R."/>
            <person name="Thomas B.C."/>
            <person name="Morowitz M.J."/>
            <person name="Banfield J.F."/>
        </authorList>
    </citation>
    <scope>NUCLEOTIDE SEQUENCE [LARGE SCALE GENOMIC DNA]</scope>
    <source>
        <strain evidence="2">S2_003_000_R2_11</strain>
    </source>
</reference>
<gene>
    <name evidence="2" type="ORF">DI533_12660</name>
</gene>
<accession>A0A2W5TQ95</accession>
<evidence type="ECO:0000259" key="1">
    <source>
        <dbReference type="Pfam" id="PF04993"/>
    </source>
</evidence>
<dbReference type="InterPro" id="IPR007076">
    <property type="entry name" value="TfoX_N"/>
</dbReference>
<dbReference type="Pfam" id="PF04993">
    <property type="entry name" value="TfoX_N"/>
    <property type="match status" value="1"/>
</dbReference>
<dbReference type="AlphaFoldDB" id="A0A2W5TQ95"/>
<evidence type="ECO:0000313" key="3">
    <source>
        <dbReference type="Proteomes" id="UP000248975"/>
    </source>
</evidence>
<proteinExistence type="predicted"/>
<dbReference type="Gene3D" id="3.30.1460.30">
    <property type="entry name" value="YgaC/TfoX-N like chaperone"/>
    <property type="match status" value="1"/>
</dbReference>
<organism evidence="2 3">
    <name type="scientific">Cereibacter sphaeroides</name>
    <name type="common">Rhodobacter sphaeroides</name>
    <dbReference type="NCBI Taxonomy" id="1063"/>
    <lineage>
        <taxon>Bacteria</taxon>
        <taxon>Pseudomonadati</taxon>
        <taxon>Pseudomonadota</taxon>
        <taxon>Alphaproteobacteria</taxon>
        <taxon>Rhodobacterales</taxon>
        <taxon>Paracoccaceae</taxon>
        <taxon>Cereibacter</taxon>
    </lineage>
</organism>
<dbReference type="EMBL" id="QFQS01000002">
    <property type="protein sequence ID" value="PZQ97977.1"/>
    <property type="molecule type" value="Genomic_DNA"/>
</dbReference>